<dbReference type="SUPFAM" id="SSF56672">
    <property type="entry name" value="DNA/RNA polymerases"/>
    <property type="match status" value="1"/>
</dbReference>
<dbReference type="Pfam" id="PF00078">
    <property type="entry name" value="RVT_1"/>
    <property type="match status" value="1"/>
</dbReference>
<protein>
    <recommendedName>
        <fullName evidence="1">Reverse transcriptase domain-containing protein</fullName>
    </recommendedName>
</protein>
<organism evidence="2 3">
    <name type="scientific">Kryptolebias marmoratus</name>
    <name type="common">Mangrove killifish</name>
    <name type="synonym">Rivulus marmoratus</name>
    <dbReference type="NCBI Taxonomy" id="37003"/>
    <lineage>
        <taxon>Eukaryota</taxon>
        <taxon>Metazoa</taxon>
        <taxon>Chordata</taxon>
        <taxon>Craniata</taxon>
        <taxon>Vertebrata</taxon>
        <taxon>Euteleostomi</taxon>
        <taxon>Actinopterygii</taxon>
        <taxon>Neopterygii</taxon>
        <taxon>Teleostei</taxon>
        <taxon>Neoteleostei</taxon>
        <taxon>Acanthomorphata</taxon>
        <taxon>Ovalentaria</taxon>
        <taxon>Atherinomorphae</taxon>
        <taxon>Cyprinodontiformes</taxon>
        <taxon>Rivulidae</taxon>
        <taxon>Kryptolebias</taxon>
    </lineage>
</organism>
<dbReference type="Ensembl" id="ENSKMAT00000020674.1">
    <property type="protein sequence ID" value="ENSKMAP00000020407.1"/>
    <property type="gene ID" value="ENSKMAG00000015152.1"/>
</dbReference>
<dbReference type="InterPro" id="IPR005135">
    <property type="entry name" value="Endo/exonuclease/phosphatase"/>
</dbReference>
<name>A0A3Q3G8L9_KRYMA</name>
<dbReference type="GeneTree" id="ENSGT00940000163630"/>
<dbReference type="Gene3D" id="3.60.10.10">
    <property type="entry name" value="Endonuclease/exonuclease/phosphatase"/>
    <property type="match status" value="1"/>
</dbReference>
<dbReference type="Proteomes" id="UP000264800">
    <property type="component" value="Unplaced"/>
</dbReference>
<evidence type="ECO:0000313" key="3">
    <source>
        <dbReference type="Proteomes" id="UP000264800"/>
    </source>
</evidence>
<dbReference type="SUPFAM" id="SSF56219">
    <property type="entry name" value="DNase I-like"/>
    <property type="match status" value="1"/>
</dbReference>
<sequence length="1258" mass="143263">MLRICTWNIKGSHSPIKRRKVLQALKKEGVDIALLQETHLNDSEHLKLQQCGFEHVFFSSFTNKSRGVAILVKNSVPFKVIDCTKDENGRYVLVRAMINGEEFAILNVYFPPGHPINFLTGIMAKLMDLSLENVIVGGDFNCLKNPLIDRLPISPLSISGKSKQIFDLFEEAGFVDVWRKLHPAGKEYTFYSNPHKCHTRIDYFFLPKITLGQVASCKIGHIVISDHAAVYLNYTVKNAKTQSNHWRLNPSILKDEKFVEYFRTEFKQFLAINSPSASSPSLLWDTAKAFSRGLILSYMCSKKRRIAEQQNILERKLKLAEEEYIKKPSQSKLGELNAIRCSLNTILTQNATDKVKFAKQRLFEHGDKPGRYLSYLTRARKSSQSIASISDQKGSCSTNPEKINAIFFDFYKNLYQSEQCDNSQSSMETFFSKIKLPILPEDKKNDLNAEISEVDVERAIRSLQGGKAPGPDGLTSEFYKTFMDLLSKPYLSMLNDSLDTGVLPPSLREANISLILKKSKPPENCGSYRPISLLNVDLKILSKILAKRLENILPLVIGMDQTGFIKGRNSCNNLRRLLNVIQLCQRRAMDGLVVSLDAEKAFDRVEWPFLFYTLHQFGLGPNFISWIKVLYSRPLAAVITNGLRSNNFEVGRGNRQGCPLSPLLFTLAIEPLAETIRGDPAVTGINTDRGTHKISLYADDVLLFLSRPVTSVERVITIINQFGSFSGYKINFSKSEAMPLGGQLYIPSSPFKWSPAGFKYLGISVTPFFDQMFKTNFLPLFEKIKLDLERWSGLPISWLGRISLLKMNILPRLLYPIRMIPILFTQKWIQKLKSWFGSFIWAKRRAFIKMSTLQLPRDMGGLDLPDLKKYQVSALILYAREWISDNPSTVWLDVEASLCDCPLKSLLFLKNMKTINKFCNNPITVNTVKAWRTAQHIEGRTGRTSSFTPFFRNPDFLPGMLDAGFGEWVDKGISSLGCLFKEGILMSFNQVVEAFGVGKNNLFRFFQLRDFIKKETTLLRDSEVSGIEKLLTSTREVSLSLCYKTLKCHKHHLPTLAQAWGDELGIEITDEMWNSIWNSARKISICNRSWALQLKLLHRAHLAPNRVSKFKPGSSSLCPKCKIHEGNLTHCLWSCPKIQLYWVSILAEIRRIIKTNIDLDPVSLLLGLPNKHIQNQNMSKLYNVLTFCARKNILLQWISNKSPTIFGWKKHVLEYIPLDFLTCLIHSKTDTFVRIWKPFLDYAEGHVSTILSRAFTNA</sequence>
<evidence type="ECO:0000259" key="1">
    <source>
        <dbReference type="PROSITE" id="PS50878"/>
    </source>
</evidence>
<feature type="domain" description="Reverse transcriptase" evidence="1">
    <location>
        <begin position="496"/>
        <end position="765"/>
    </location>
</feature>
<proteinExistence type="predicted"/>
<evidence type="ECO:0000313" key="2">
    <source>
        <dbReference type="Ensembl" id="ENSKMAP00000020407.1"/>
    </source>
</evidence>
<dbReference type="STRING" id="37003.ENSKMAP00000020407"/>
<reference evidence="2" key="2">
    <citation type="submission" date="2025-09" db="UniProtKB">
        <authorList>
            <consortium name="Ensembl"/>
        </authorList>
    </citation>
    <scope>IDENTIFICATION</scope>
</reference>
<dbReference type="CDD" id="cd01650">
    <property type="entry name" value="RT_nLTR_like"/>
    <property type="match status" value="1"/>
</dbReference>
<dbReference type="PROSITE" id="PS50878">
    <property type="entry name" value="RT_POL"/>
    <property type="match status" value="1"/>
</dbReference>
<dbReference type="InterPro" id="IPR036691">
    <property type="entry name" value="Endo/exonu/phosph_ase_sf"/>
</dbReference>
<dbReference type="CDD" id="cd09076">
    <property type="entry name" value="L1-EN"/>
    <property type="match status" value="1"/>
</dbReference>
<reference evidence="2" key="1">
    <citation type="submission" date="2025-08" db="UniProtKB">
        <authorList>
            <consortium name="Ensembl"/>
        </authorList>
    </citation>
    <scope>IDENTIFICATION</scope>
</reference>
<dbReference type="PANTHER" id="PTHR31635">
    <property type="entry name" value="REVERSE TRANSCRIPTASE DOMAIN-CONTAINING PROTEIN-RELATED"/>
    <property type="match status" value="1"/>
</dbReference>
<dbReference type="GO" id="GO:0003824">
    <property type="term" value="F:catalytic activity"/>
    <property type="evidence" value="ECO:0007669"/>
    <property type="project" value="InterPro"/>
</dbReference>
<dbReference type="OMA" id="CHTRIDY"/>
<dbReference type="InterPro" id="IPR000477">
    <property type="entry name" value="RT_dom"/>
</dbReference>
<dbReference type="AlphaFoldDB" id="A0A3Q3G8L9"/>
<accession>A0A3Q3G8L9</accession>
<keyword evidence="3" id="KW-1185">Reference proteome</keyword>
<dbReference type="Pfam" id="PF03372">
    <property type="entry name" value="Exo_endo_phos"/>
    <property type="match status" value="1"/>
</dbReference>
<dbReference type="PANTHER" id="PTHR31635:SF196">
    <property type="entry name" value="REVERSE TRANSCRIPTASE DOMAIN-CONTAINING PROTEIN-RELATED"/>
    <property type="match status" value="1"/>
</dbReference>
<dbReference type="InterPro" id="IPR043502">
    <property type="entry name" value="DNA/RNA_pol_sf"/>
</dbReference>